<organism evidence="3 4">
    <name type="scientific">Leptospira sarikeiensis</name>
    <dbReference type="NCBI Taxonomy" id="2484943"/>
    <lineage>
        <taxon>Bacteria</taxon>
        <taxon>Pseudomonadati</taxon>
        <taxon>Spirochaetota</taxon>
        <taxon>Spirochaetia</taxon>
        <taxon>Leptospirales</taxon>
        <taxon>Leptospiraceae</taxon>
        <taxon>Leptospira</taxon>
    </lineage>
</organism>
<dbReference type="PANTHER" id="PTHR43048">
    <property type="entry name" value="METHYLMALONYL-COA EPIMERASE"/>
    <property type="match status" value="1"/>
</dbReference>
<protein>
    <submittedName>
        <fullName evidence="3">VOC family protein</fullName>
    </submittedName>
</protein>
<dbReference type="SUPFAM" id="SSF54593">
    <property type="entry name" value="Glyoxalase/Bleomycin resistance protein/Dihydroxybiphenyl dioxygenase"/>
    <property type="match status" value="1"/>
</dbReference>
<comment type="caution">
    <text evidence="3">The sequence shown here is derived from an EMBL/GenBank/DDBJ whole genome shotgun (WGS) entry which is preliminary data.</text>
</comment>
<proteinExistence type="predicted"/>
<dbReference type="InterPro" id="IPR029068">
    <property type="entry name" value="Glyas_Bleomycin-R_OHBP_Dase"/>
</dbReference>
<dbReference type="RefSeq" id="WP_135648274.1">
    <property type="nucleotide sequence ID" value="NZ_RQGF01000011.1"/>
</dbReference>
<evidence type="ECO:0000313" key="4">
    <source>
        <dbReference type="Proteomes" id="UP000297762"/>
    </source>
</evidence>
<gene>
    <name evidence="3" type="ORF">EHQ64_04285</name>
</gene>
<dbReference type="InterPro" id="IPR037523">
    <property type="entry name" value="VOC_core"/>
</dbReference>
<dbReference type="Pfam" id="PF13669">
    <property type="entry name" value="Glyoxalase_4"/>
    <property type="match status" value="1"/>
</dbReference>
<dbReference type="OrthoDB" id="9795618at2"/>
<evidence type="ECO:0000259" key="2">
    <source>
        <dbReference type="PROSITE" id="PS51819"/>
    </source>
</evidence>
<dbReference type="InterPro" id="IPR051785">
    <property type="entry name" value="MMCE/EMCE_epimerase"/>
</dbReference>
<dbReference type="Proteomes" id="UP000297762">
    <property type="component" value="Unassembled WGS sequence"/>
</dbReference>
<evidence type="ECO:0000256" key="1">
    <source>
        <dbReference type="ARBA" id="ARBA00022723"/>
    </source>
</evidence>
<dbReference type="PANTHER" id="PTHR43048:SF5">
    <property type="entry name" value="BLR5325 PROTEIN"/>
    <property type="match status" value="1"/>
</dbReference>
<keyword evidence="1" id="KW-0479">Metal-binding</keyword>
<dbReference type="CDD" id="cd08353">
    <property type="entry name" value="VOC_like"/>
    <property type="match status" value="1"/>
</dbReference>
<reference evidence="3" key="1">
    <citation type="journal article" date="2019" name="PLoS Negl. Trop. Dis.">
        <title>Revisiting the worldwide diversity of Leptospira species in the environment.</title>
        <authorList>
            <person name="Vincent A.T."/>
            <person name="Schiettekatte O."/>
            <person name="Bourhy P."/>
            <person name="Veyrier F.J."/>
            <person name="Picardeau M."/>
        </authorList>
    </citation>
    <scope>NUCLEOTIDE SEQUENCE [LARGE SCALE GENOMIC DNA]</scope>
    <source>
        <strain evidence="3">201702455</strain>
    </source>
</reference>
<dbReference type="EMBL" id="RQGF01000011">
    <property type="protein sequence ID" value="TGL63797.1"/>
    <property type="molecule type" value="Genomic_DNA"/>
</dbReference>
<accession>A0A4R9KAR6</accession>
<dbReference type="PROSITE" id="PS51819">
    <property type="entry name" value="VOC"/>
    <property type="match status" value="1"/>
</dbReference>
<dbReference type="AlphaFoldDB" id="A0A4R9KAR6"/>
<feature type="domain" description="VOC" evidence="2">
    <location>
        <begin position="5"/>
        <end position="144"/>
    </location>
</feature>
<keyword evidence="4" id="KW-1185">Reference proteome</keyword>
<evidence type="ECO:0000313" key="3">
    <source>
        <dbReference type="EMBL" id="TGL63797.1"/>
    </source>
</evidence>
<dbReference type="GO" id="GO:0004493">
    <property type="term" value="F:methylmalonyl-CoA epimerase activity"/>
    <property type="evidence" value="ECO:0007669"/>
    <property type="project" value="TreeGrafter"/>
</dbReference>
<dbReference type="GO" id="GO:0046872">
    <property type="term" value="F:metal ion binding"/>
    <property type="evidence" value="ECO:0007669"/>
    <property type="project" value="UniProtKB-KW"/>
</dbReference>
<dbReference type="GO" id="GO:0046491">
    <property type="term" value="P:L-methylmalonyl-CoA metabolic process"/>
    <property type="evidence" value="ECO:0007669"/>
    <property type="project" value="TreeGrafter"/>
</dbReference>
<sequence length="146" mass="16419">MALKRMDNVSIIVEDLEATIAFFAEIGLEFEGQTRVEGSWADNVVGLEGMQVDIAMMKTPDGHSRLELARFIRPTAISLEPKHEPANTLGIRRIMFAVDDLREVLARLEKHGAKLIGKVEQYEDSYLLCYLRSPEGFIVALAEELK</sequence>
<name>A0A4R9KAR6_9LEPT</name>
<dbReference type="Gene3D" id="3.10.180.10">
    <property type="entry name" value="2,3-Dihydroxybiphenyl 1,2-Dioxygenase, domain 1"/>
    <property type="match status" value="1"/>
</dbReference>